<gene>
    <name evidence="1" type="ORF">BGO89_01720</name>
</gene>
<dbReference type="Proteomes" id="UP000184233">
    <property type="component" value="Unassembled WGS sequence"/>
</dbReference>
<accession>A0A1M3L756</accession>
<organism evidence="1 2">
    <name type="scientific">Candidatus Kapaibacterium thiocyanatum</name>
    <dbReference type="NCBI Taxonomy" id="1895771"/>
    <lineage>
        <taxon>Bacteria</taxon>
        <taxon>Pseudomonadati</taxon>
        <taxon>Candidatus Kapaibacteriota</taxon>
        <taxon>Candidatus Kapaibacteriia</taxon>
        <taxon>Candidatus Kapaibacteriales</taxon>
        <taxon>Candidatus Kapaibacteriaceae</taxon>
        <taxon>Candidatus Kapaibacterium</taxon>
    </lineage>
</organism>
<sequence length="164" mass="17954">MIRWLLPVCIAIVILCGCDGLDPTIAPPPFTGLSGTITYKDGPAAWPADSVYDVRVVVFDSIPRTPQQILPAILGGKAVFTTQLPARVESSTYELQIPGAPRTFTYVVVAMRYGPDIAADWRMLSVVDIDGDPSRPASVHVERDRRVNIDFTVDFANLPPQPFE</sequence>
<dbReference type="EMBL" id="MKVH01000002">
    <property type="protein sequence ID" value="OJX61319.1"/>
    <property type="molecule type" value="Genomic_DNA"/>
</dbReference>
<name>A0A1M3L756_9BACT</name>
<comment type="caution">
    <text evidence="1">The sequence shown here is derived from an EMBL/GenBank/DDBJ whole genome shotgun (WGS) entry which is preliminary data.</text>
</comment>
<dbReference type="AlphaFoldDB" id="A0A1M3L756"/>
<evidence type="ECO:0000313" key="1">
    <source>
        <dbReference type="EMBL" id="OJX61319.1"/>
    </source>
</evidence>
<protein>
    <submittedName>
        <fullName evidence="1">Uncharacterized protein</fullName>
    </submittedName>
</protein>
<proteinExistence type="predicted"/>
<evidence type="ECO:0000313" key="2">
    <source>
        <dbReference type="Proteomes" id="UP000184233"/>
    </source>
</evidence>
<dbReference type="STRING" id="1895771.BGO89_01720"/>
<reference evidence="1 2" key="1">
    <citation type="submission" date="2016-09" db="EMBL/GenBank/DDBJ databases">
        <title>Genome-resolved meta-omics ties microbial dynamics to process performance in biotechnology for thiocyanate degradation.</title>
        <authorList>
            <person name="Kantor R.S."/>
            <person name="Huddy R.J."/>
            <person name="Iyer R."/>
            <person name="Thomas B.C."/>
            <person name="Brown C.T."/>
            <person name="Anantharaman K."/>
            <person name="Tringe S."/>
            <person name="Hettich R.L."/>
            <person name="Harrison S.T."/>
            <person name="Banfield J.F."/>
        </authorList>
    </citation>
    <scope>NUCLEOTIDE SEQUENCE [LARGE SCALE GENOMIC DNA]</scope>
    <source>
        <strain evidence="1">59-99</strain>
    </source>
</reference>
<dbReference type="PROSITE" id="PS51257">
    <property type="entry name" value="PROKAR_LIPOPROTEIN"/>
    <property type="match status" value="1"/>
</dbReference>